<dbReference type="InterPro" id="IPR039448">
    <property type="entry name" value="Beta_helix"/>
</dbReference>
<sequence length="312" mass="33217">MPRCLRFWMVMVALALSAEAHARTLVVGKGQEFEQPSAAAASATDGDRVTIQPGEYFDCAVWKANGLVVEGAGDPAAVVITDKSCQGKALFVTQGDHITIRNLTLTRARVPDGNGAGIRAEGQDLLVEGVRFINNQNGILSGAQGGAMTVRDSLFERNGTCEAACAHGMYVNHLDFLKVERSRFVGTKQGHHIKSRARRTEVTDAVIEDGTEGTASYAIEVPNGGTLIVRGTSIQKGPKADNHSAAIVIGAEGVTQRTEEITIEDNTFHNDGPWETVFVNNLTATLAVLRGNRLSGLVRPLRGDGQVVATGQ</sequence>
<dbReference type="EMBL" id="UIDG01000024">
    <property type="protein sequence ID" value="SUS04164.1"/>
    <property type="molecule type" value="Genomic_DNA"/>
</dbReference>
<name>A0A380T8F7_9ZZZZ</name>
<dbReference type="SMART" id="SM00710">
    <property type="entry name" value="PbH1"/>
    <property type="match status" value="4"/>
</dbReference>
<dbReference type="InterPro" id="IPR011050">
    <property type="entry name" value="Pectin_lyase_fold/virulence"/>
</dbReference>
<gene>
    <name evidence="2" type="ORF">DF3PB_120017</name>
</gene>
<organism evidence="2">
    <name type="scientific">metagenome</name>
    <dbReference type="NCBI Taxonomy" id="256318"/>
    <lineage>
        <taxon>unclassified sequences</taxon>
        <taxon>metagenomes</taxon>
    </lineage>
</organism>
<dbReference type="InterPro" id="IPR012334">
    <property type="entry name" value="Pectin_lyas_fold"/>
</dbReference>
<dbReference type="Pfam" id="PF13229">
    <property type="entry name" value="Beta_helix"/>
    <property type="match status" value="1"/>
</dbReference>
<dbReference type="InterPro" id="IPR006626">
    <property type="entry name" value="PbH1"/>
</dbReference>
<dbReference type="Gene3D" id="2.160.20.10">
    <property type="entry name" value="Single-stranded right-handed beta-helix, Pectin lyase-like"/>
    <property type="match status" value="1"/>
</dbReference>
<evidence type="ECO:0000259" key="1">
    <source>
        <dbReference type="Pfam" id="PF13229"/>
    </source>
</evidence>
<dbReference type="AlphaFoldDB" id="A0A380T8F7"/>
<proteinExistence type="predicted"/>
<feature type="domain" description="Right handed beta helix" evidence="1">
    <location>
        <begin position="64"/>
        <end position="203"/>
    </location>
</feature>
<evidence type="ECO:0000313" key="2">
    <source>
        <dbReference type="EMBL" id="SUS04164.1"/>
    </source>
</evidence>
<reference evidence="2" key="1">
    <citation type="submission" date="2018-07" db="EMBL/GenBank/DDBJ databases">
        <authorList>
            <person name="Quirk P.G."/>
            <person name="Krulwich T.A."/>
        </authorList>
    </citation>
    <scope>NUCLEOTIDE SEQUENCE</scope>
</reference>
<protein>
    <recommendedName>
        <fullName evidence="1">Right handed beta helix domain-containing protein</fullName>
    </recommendedName>
</protein>
<accession>A0A380T8F7</accession>
<dbReference type="SUPFAM" id="SSF51126">
    <property type="entry name" value="Pectin lyase-like"/>
    <property type="match status" value="1"/>
</dbReference>